<name>A0ABP5CBT9_9MICO</name>
<comment type="caution">
    <text evidence="2">The sequence shown here is derived from an EMBL/GenBank/DDBJ whole genome shotgun (WGS) entry which is preliminary data.</text>
</comment>
<sequence length="304" mass="32275">MRVLGLSAGNAGGSAEILLKEALRGASDAGGEVDLVRIGDLDLSAGPSAASDDADWFWDRLMRSDGLVVSSPIYSRTIPGLLRLLGDKISGPQADVAFTSELLRMRDEGVPIAVDFAIDERVLRPRVAGFIAVGGSIPPRWKTLALPLMHTLTASAQIAVVDQVEFAGAGSPASIVLDPAALQRARALGGHVGSQLGAAYDDAVYRGDPGACPLCHLSVFALRADRAECATCGAVGRLRDTGGGVEFELTDDGRRQSILAWDEKLDHFHEVQQTAARHAPERARIAELAARYAEWDPVIRPPRV</sequence>
<dbReference type="EMBL" id="BAAAOG010000004">
    <property type="protein sequence ID" value="GAA1960249.1"/>
    <property type="molecule type" value="Genomic_DNA"/>
</dbReference>
<organism evidence="2 3">
    <name type="scientific">Microbacterium deminutum</name>
    <dbReference type="NCBI Taxonomy" id="344164"/>
    <lineage>
        <taxon>Bacteria</taxon>
        <taxon>Bacillati</taxon>
        <taxon>Actinomycetota</taxon>
        <taxon>Actinomycetes</taxon>
        <taxon>Micrococcales</taxon>
        <taxon>Microbacteriaceae</taxon>
        <taxon>Microbacterium</taxon>
    </lineage>
</organism>
<protein>
    <recommendedName>
        <fullName evidence="1">NADPH-dependent FMN reductase-like domain-containing protein</fullName>
    </recommendedName>
</protein>
<evidence type="ECO:0000259" key="1">
    <source>
        <dbReference type="Pfam" id="PF03358"/>
    </source>
</evidence>
<proteinExistence type="predicted"/>
<dbReference type="InterPro" id="IPR005025">
    <property type="entry name" value="FMN_Rdtase-like_dom"/>
</dbReference>
<evidence type="ECO:0000313" key="3">
    <source>
        <dbReference type="Proteomes" id="UP001499933"/>
    </source>
</evidence>
<dbReference type="Pfam" id="PF03358">
    <property type="entry name" value="FMN_red"/>
    <property type="match status" value="1"/>
</dbReference>
<dbReference type="InterPro" id="IPR029039">
    <property type="entry name" value="Flavoprotein-like_sf"/>
</dbReference>
<accession>A0ABP5CBT9</accession>
<feature type="domain" description="NADPH-dependent FMN reductase-like" evidence="1">
    <location>
        <begin position="1"/>
        <end position="91"/>
    </location>
</feature>
<dbReference type="Proteomes" id="UP001499933">
    <property type="component" value="Unassembled WGS sequence"/>
</dbReference>
<gene>
    <name evidence="2" type="ORF">GCM10009776_23530</name>
</gene>
<dbReference type="SUPFAM" id="SSF52218">
    <property type="entry name" value="Flavoproteins"/>
    <property type="match status" value="1"/>
</dbReference>
<reference evidence="3" key="1">
    <citation type="journal article" date="2019" name="Int. J. Syst. Evol. Microbiol.">
        <title>The Global Catalogue of Microorganisms (GCM) 10K type strain sequencing project: providing services to taxonomists for standard genome sequencing and annotation.</title>
        <authorList>
            <consortium name="The Broad Institute Genomics Platform"/>
            <consortium name="The Broad Institute Genome Sequencing Center for Infectious Disease"/>
            <person name="Wu L."/>
            <person name="Ma J."/>
        </authorList>
    </citation>
    <scope>NUCLEOTIDE SEQUENCE [LARGE SCALE GENOMIC DNA]</scope>
    <source>
        <strain evidence="3">JCM 14901</strain>
    </source>
</reference>
<evidence type="ECO:0000313" key="2">
    <source>
        <dbReference type="EMBL" id="GAA1960249.1"/>
    </source>
</evidence>
<dbReference type="RefSeq" id="WP_344094848.1">
    <property type="nucleotide sequence ID" value="NZ_BAAAOG010000004.1"/>
</dbReference>
<keyword evidence="3" id="KW-1185">Reference proteome</keyword>
<dbReference type="Gene3D" id="3.40.50.360">
    <property type="match status" value="1"/>
</dbReference>